<dbReference type="Pfam" id="PF00089">
    <property type="entry name" value="Trypsin"/>
    <property type="match status" value="1"/>
</dbReference>
<keyword evidence="6" id="KW-0865">Zymogen</keyword>
<evidence type="ECO:0000313" key="12">
    <source>
        <dbReference type="EMBL" id="KXK62303.1"/>
    </source>
</evidence>
<keyword evidence="4" id="KW-0378">Hydrolase</keyword>
<dbReference type="GO" id="GO:0006508">
    <property type="term" value="P:proteolysis"/>
    <property type="evidence" value="ECO:0007669"/>
    <property type="project" value="UniProtKB-KW"/>
</dbReference>
<dbReference type="AlphaFoldDB" id="A0A136PVB6"/>
<evidence type="ECO:0000256" key="3">
    <source>
        <dbReference type="ARBA" id="ARBA00022729"/>
    </source>
</evidence>
<name>A0A136PVB6_9ACTN</name>
<dbReference type="InterPro" id="IPR018114">
    <property type="entry name" value="TRYPSIN_HIS"/>
</dbReference>
<dbReference type="Gene3D" id="2.40.10.10">
    <property type="entry name" value="Trypsin-like serine proteases"/>
    <property type="match status" value="2"/>
</dbReference>
<dbReference type="InterPro" id="IPR033116">
    <property type="entry name" value="TRYPSIN_SER"/>
</dbReference>
<feature type="domain" description="PLL-like beta propeller" evidence="11">
    <location>
        <begin position="304"/>
        <end position="570"/>
    </location>
</feature>
<evidence type="ECO:0000256" key="8">
    <source>
        <dbReference type="SAM" id="SignalP"/>
    </source>
</evidence>
<keyword evidence="13" id="KW-1185">Reference proteome</keyword>
<keyword evidence="5" id="KW-0720">Serine protease</keyword>
<dbReference type="Gene3D" id="3.30.300.50">
    <property type="match status" value="1"/>
</dbReference>
<feature type="domain" description="Peptidase S1A alpha-lytic prodomain" evidence="10">
    <location>
        <begin position="33"/>
        <end position="86"/>
    </location>
</feature>
<dbReference type="Pfam" id="PF02983">
    <property type="entry name" value="Pro_Al_protease"/>
    <property type="match status" value="1"/>
</dbReference>
<dbReference type="RefSeq" id="WP_067362717.1">
    <property type="nucleotide sequence ID" value="NZ_JBIUBN010000010.1"/>
</dbReference>
<keyword evidence="2" id="KW-0645">Protease</keyword>
<organism evidence="12 13">
    <name type="scientific">Micromonospora rosaria</name>
    <dbReference type="NCBI Taxonomy" id="47874"/>
    <lineage>
        <taxon>Bacteria</taxon>
        <taxon>Bacillati</taxon>
        <taxon>Actinomycetota</taxon>
        <taxon>Actinomycetes</taxon>
        <taxon>Micromonosporales</taxon>
        <taxon>Micromonosporaceae</taxon>
        <taxon>Micromonospora</taxon>
    </lineage>
</organism>
<dbReference type="GO" id="GO:0005576">
    <property type="term" value="C:extracellular region"/>
    <property type="evidence" value="ECO:0007669"/>
    <property type="project" value="InterPro"/>
</dbReference>
<evidence type="ECO:0000256" key="2">
    <source>
        <dbReference type="ARBA" id="ARBA00022670"/>
    </source>
</evidence>
<evidence type="ECO:0000259" key="11">
    <source>
        <dbReference type="Pfam" id="PF26607"/>
    </source>
</evidence>
<feature type="chain" id="PRO_5007478372" description="Peptidase S1 domain-containing protein" evidence="8">
    <location>
        <begin position="27"/>
        <end position="577"/>
    </location>
</feature>
<accession>A0A136PVB6</accession>
<reference evidence="12 13" key="1">
    <citation type="submission" date="2016-01" db="EMBL/GenBank/DDBJ databases">
        <title>Whole genome sequence and analysis of Micromonospora rosaria DSM 803, which can produce antibacterial substance rosamicin.</title>
        <authorList>
            <person name="Yang H."/>
            <person name="He X."/>
            <person name="Zhu D."/>
        </authorList>
    </citation>
    <scope>NUCLEOTIDE SEQUENCE [LARGE SCALE GENOMIC DNA]</scope>
    <source>
        <strain evidence="12 13">DSM 803</strain>
    </source>
</reference>
<dbReference type="InterPro" id="IPR043504">
    <property type="entry name" value="Peptidase_S1_PA_chymotrypsin"/>
</dbReference>
<dbReference type="InterPro" id="IPR001316">
    <property type="entry name" value="Pept_S1A_streptogrisin"/>
</dbReference>
<dbReference type="InterPro" id="IPR004236">
    <property type="entry name" value="Pept_S1_alpha_lytic"/>
</dbReference>
<dbReference type="GO" id="GO:0004252">
    <property type="term" value="F:serine-type endopeptidase activity"/>
    <property type="evidence" value="ECO:0007669"/>
    <property type="project" value="InterPro"/>
</dbReference>
<dbReference type="InterPro" id="IPR035070">
    <property type="entry name" value="Streptogrisin_prodomain"/>
</dbReference>
<sequence length="577" mass="60411">MRKITVGWLGAVSVAGAMLVSTPAVAQPTPDRAALERIKVRLDHATTVPVGVTGWHTDADGHTVVLQTLPGTAGAARQFAQDNGVPPEAVRVDEIAGQPLQQSDRLAAGRGYQIVGATQTASCSAGFAVTETASGDAGFVTAGHCRALPQPGPLVADGRPLGTWGGHVFPDNDMAWVRTNATWRPTAEVTGLGPVNGDEPATEDTTVCRSGITTGVQCGTVLATDVTVVYRSRTGGPDNRVVGLTMTDACAQPGDSGGPFVAGDQAQGVVSGATDATCDQPGFRSYFQPVRPILERFGLTLRRYWQGWTEVPGGQFVTSSPAVTTFAGSEYVFARRADGQIVHNARTGTHWSGWSPVPGGRTTPDAPAVTVHNNMLYLFVRDDAGRVHVQTATRTTWSGWSVLPGGTTPSAPTAAVVDGRLHLIVRAGNDKLVENVHGDTGWSGWSVLPGNGTTPDAPTVTEHDGTLRLAVRAENGRIYLNTYASGAWAGWIPVSGNGWTASPLGLASYDGLLRLFARGGNDHLFTASSNGTTFSRWVELSGNGATPSAPAANVYDGTLHLYARGLNDRVYVNTARS</sequence>
<evidence type="ECO:0000256" key="5">
    <source>
        <dbReference type="ARBA" id="ARBA00022825"/>
    </source>
</evidence>
<dbReference type="Proteomes" id="UP000070620">
    <property type="component" value="Unassembled WGS sequence"/>
</dbReference>
<dbReference type="InterPro" id="IPR009003">
    <property type="entry name" value="Peptidase_S1_PA"/>
</dbReference>
<evidence type="ECO:0000259" key="10">
    <source>
        <dbReference type="Pfam" id="PF02983"/>
    </source>
</evidence>
<keyword evidence="3 8" id="KW-0732">Signal</keyword>
<evidence type="ECO:0000259" key="9">
    <source>
        <dbReference type="Pfam" id="PF00089"/>
    </source>
</evidence>
<feature type="signal peptide" evidence="8">
    <location>
        <begin position="1"/>
        <end position="26"/>
    </location>
</feature>
<dbReference type="InterPro" id="IPR058502">
    <property type="entry name" value="PLL-like_beta-prop"/>
</dbReference>
<evidence type="ECO:0000256" key="1">
    <source>
        <dbReference type="ARBA" id="ARBA00007664"/>
    </source>
</evidence>
<proteinExistence type="inferred from homology"/>
<dbReference type="PRINTS" id="PR00861">
    <property type="entry name" value="ALYTICPTASE"/>
</dbReference>
<evidence type="ECO:0008006" key="14">
    <source>
        <dbReference type="Google" id="ProtNLM"/>
    </source>
</evidence>
<evidence type="ECO:0000256" key="6">
    <source>
        <dbReference type="ARBA" id="ARBA00023145"/>
    </source>
</evidence>
<dbReference type="OrthoDB" id="9807519at2"/>
<dbReference type="PROSITE" id="PS00134">
    <property type="entry name" value="TRYPSIN_HIS"/>
    <property type="match status" value="1"/>
</dbReference>
<comment type="similarity">
    <text evidence="1">Belongs to the peptidase S1 family.</text>
</comment>
<comment type="caution">
    <text evidence="12">The sequence shown here is derived from an EMBL/GenBank/DDBJ whole genome shotgun (WGS) entry which is preliminary data.</text>
</comment>
<protein>
    <recommendedName>
        <fullName evidence="14">Peptidase S1 domain-containing protein</fullName>
    </recommendedName>
</protein>
<dbReference type="InterPro" id="IPR001254">
    <property type="entry name" value="Trypsin_dom"/>
</dbReference>
<dbReference type="Pfam" id="PF26607">
    <property type="entry name" value="DUF8189"/>
    <property type="match status" value="1"/>
</dbReference>
<dbReference type="SUPFAM" id="SSF50494">
    <property type="entry name" value="Trypsin-like serine proteases"/>
    <property type="match status" value="1"/>
</dbReference>
<evidence type="ECO:0000256" key="4">
    <source>
        <dbReference type="ARBA" id="ARBA00022801"/>
    </source>
</evidence>
<dbReference type="EMBL" id="LRQV01000022">
    <property type="protein sequence ID" value="KXK62303.1"/>
    <property type="molecule type" value="Genomic_DNA"/>
</dbReference>
<keyword evidence="7" id="KW-1015">Disulfide bond</keyword>
<dbReference type="CDD" id="cd21112">
    <property type="entry name" value="alphaLP-like"/>
    <property type="match status" value="1"/>
</dbReference>
<dbReference type="Gene3D" id="2.120.10.70">
    <property type="entry name" value="Fucose-specific lectin"/>
    <property type="match status" value="1"/>
</dbReference>
<evidence type="ECO:0000256" key="7">
    <source>
        <dbReference type="ARBA" id="ARBA00023157"/>
    </source>
</evidence>
<feature type="domain" description="Peptidase S1" evidence="9">
    <location>
        <begin position="171"/>
        <end position="292"/>
    </location>
</feature>
<dbReference type="PROSITE" id="PS00135">
    <property type="entry name" value="TRYPSIN_SER"/>
    <property type="match status" value="1"/>
</dbReference>
<dbReference type="SUPFAM" id="SSF89372">
    <property type="entry name" value="Fucose-specific lectin"/>
    <property type="match status" value="2"/>
</dbReference>
<evidence type="ECO:0000313" key="13">
    <source>
        <dbReference type="Proteomes" id="UP000070620"/>
    </source>
</evidence>
<gene>
    <name evidence="12" type="ORF">AWW66_09200</name>
</gene>